<name>A0ABN3GD97_9ACTN</name>
<evidence type="ECO:0000313" key="3">
    <source>
        <dbReference type="Proteomes" id="UP001500253"/>
    </source>
</evidence>
<feature type="region of interest" description="Disordered" evidence="1">
    <location>
        <begin position="1"/>
        <end position="42"/>
    </location>
</feature>
<feature type="compositionally biased region" description="Low complexity" evidence="1">
    <location>
        <begin position="16"/>
        <end position="29"/>
    </location>
</feature>
<protein>
    <submittedName>
        <fullName evidence="2">Uncharacterized protein</fullName>
    </submittedName>
</protein>
<evidence type="ECO:0000313" key="2">
    <source>
        <dbReference type="EMBL" id="GAA2349049.1"/>
    </source>
</evidence>
<gene>
    <name evidence="2" type="ORF">GCM10010246_40800</name>
</gene>
<evidence type="ECO:0000256" key="1">
    <source>
        <dbReference type="SAM" id="MobiDB-lite"/>
    </source>
</evidence>
<reference evidence="2 3" key="1">
    <citation type="journal article" date="2019" name="Int. J. Syst. Evol. Microbiol.">
        <title>The Global Catalogue of Microorganisms (GCM) 10K type strain sequencing project: providing services to taxonomists for standard genome sequencing and annotation.</title>
        <authorList>
            <consortium name="The Broad Institute Genomics Platform"/>
            <consortium name="The Broad Institute Genome Sequencing Center for Infectious Disease"/>
            <person name="Wu L."/>
            <person name="Ma J."/>
        </authorList>
    </citation>
    <scope>NUCLEOTIDE SEQUENCE [LARGE SCALE GENOMIC DNA]</scope>
    <source>
        <strain evidence="2 3">JCM 4316</strain>
    </source>
</reference>
<comment type="caution">
    <text evidence="2">The sequence shown here is derived from an EMBL/GenBank/DDBJ whole genome shotgun (WGS) entry which is preliminary data.</text>
</comment>
<dbReference type="EMBL" id="BAAASD010000016">
    <property type="protein sequence ID" value="GAA2349049.1"/>
    <property type="molecule type" value="Genomic_DNA"/>
</dbReference>
<sequence length="54" mass="5859">MRKARRYACRTEQPQGSRARPGRRLAAGAGRVGGGLGGDPDDIRHYTGRLLDHA</sequence>
<proteinExistence type="predicted"/>
<keyword evidence="3" id="KW-1185">Reference proteome</keyword>
<organism evidence="2 3">
    <name type="scientific">Streptomyces cuspidosporus</name>
    <dbReference type="NCBI Taxonomy" id="66882"/>
    <lineage>
        <taxon>Bacteria</taxon>
        <taxon>Bacillati</taxon>
        <taxon>Actinomycetota</taxon>
        <taxon>Actinomycetes</taxon>
        <taxon>Kitasatosporales</taxon>
        <taxon>Streptomycetaceae</taxon>
        <taxon>Streptomyces</taxon>
    </lineage>
</organism>
<dbReference type="Proteomes" id="UP001500253">
    <property type="component" value="Unassembled WGS sequence"/>
</dbReference>
<accession>A0ABN3GD97</accession>